<evidence type="ECO:0000259" key="2">
    <source>
        <dbReference type="Pfam" id="PF01551"/>
    </source>
</evidence>
<sequence length="324" mass="36692">MSDIKHFYYDNEQCEFVPVIYDKKKKIFNALSFWIINGIVMASIAIIVLSNFIGSPAEIALKAENDALMNQLQTTRVSITELESELSTISELDNEMYRSVLGLNPISDDERMAGTGGTDPYSDFDLYSEDASEILRWTASRLDNLERRLSIQKMSFEEIKSYYNENQERLKHVPAIRPVNGILLSGYGPRIHPVLKYRRMHEGIDFRANIGTDIYSTGEGVVKYAGRRGNYGLLVEIDHGFGYVSRYAHMSGFADGIKTGAKIERGQLIGYSGESGMTNGPHLHYEVHFEGEAVDPLNYLFAEITPEEYLMYKDIAENNPMSMD</sequence>
<dbReference type="Gene3D" id="3.10.450.350">
    <property type="match status" value="1"/>
</dbReference>
<organism evidence="3 4">
    <name type="scientific">Rhodohalobacter barkolensis</name>
    <dbReference type="NCBI Taxonomy" id="2053187"/>
    <lineage>
        <taxon>Bacteria</taxon>
        <taxon>Pseudomonadati</taxon>
        <taxon>Balneolota</taxon>
        <taxon>Balneolia</taxon>
        <taxon>Balneolales</taxon>
        <taxon>Balneolaceae</taxon>
        <taxon>Rhodohalobacter</taxon>
    </lineage>
</organism>
<dbReference type="Pfam" id="PF01551">
    <property type="entry name" value="Peptidase_M23"/>
    <property type="match status" value="1"/>
</dbReference>
<feature type="transmembrane region" description="Helical" evidence="1">
    <location>
        <begin position="31"/>
        <end position="53"/>
    </location>
</feature>
<proteinExistence type="predicted"/>
<dbReference type="InterPro" id="IPR016047">
    <property type="entry name" value="M23ase_b-sheet_dom"/>
</dbReference>
<keyword evidence="1" id="KW-1133">Transmembrane helix</keyword>
<accession>A0A2N0VKL7</accession>
<evidence type="ECO:0000313" key="4">
    <source>
        <dbReference type="Proteomes" id="UP000233398"/>
    </source>
</evidence>
<dbReference type="InterPro" id="IPR011055">
    <property type="entry name" value="Dup_hybrid_motif"/>
</dbReference>
<keyword evidence="4" id="KW-1185">Reference proteome</keyword>
<feature type="domain" description="M23ase beta-sheet core" evidence="2">
    <location>
        <begin position="199"/>
        <end position="296"/>
    </location>
</feature>
<dbReference type="InterPro" id="IPR050570">
    <property type="entry name" value="Cell_wall_metabolism_enzyme"/>
</dbReference>
<keyword evidence="1" id="KW-0472">Membrane</keyword>
<dbReference type="AlphaFoldDB" id="A0A2N0VKL7"/>
<name>A0A2N0VKL7_9BACT</name>
<dbReference type="RefSeq" id="WP_101072041.1">
    <property type="nucleotide sequence ID" value="NZ_PISP01000001.1"/>
</dbReference>
<dbReference type="GO" id="GO:0004222">
    <property type="term" value="F:metalloendopeptidase activity"/>
    <property type="evidence" value="ECO:0007669"/>
    <property type="project" value="TreeGrafter"/>
</dbReference>
<evidence type="ECO:0000256" key="1">
    <source>
        <dbReference type="SAM" id="Phobius"/>
    </source>
</evidence>
<dbReference type="SUPFAM" id="SSF51261">
    <property type="entry name" value="Duplicated hybrid motif"/>
    <property type="match status" value="1"/>
</dbReference>
<dbReference type="Gene3D" id="2.70.70.10">
    <property type="entry name" value="Glucose Permease (Domain IIA)"/>
    <property type="match status" value="1"/>
</dbReference>
<dbReference type="CDD" id="cd12797">
    <property type="entry name" value="M23_peptidase"/>
    <property type="match status" value="1"/>
</dbReference>
<gene>
    <name evidence="3" type="ORF">CWD77_04615</name>
</gene>
<evidence type="ECO:0000313" key="3">
    <source>
        <dbReference type="EMBL" id="PKD44753.1"/>
    </source>
</evidence>
<dbReference type="FunFam" id="2.70.70.10:FF:000006">
    <property type="entry name" value="M23 family peptidase"/>
    <property type="match status" value="1"/>
</dbReference>
<protein>
    <submittedName>
        <fullName evidence="3">M23 family peptidase</fullName>
    </submittedName>
</protein>
<comment type="caution">
    <text evidence="3">The sequence shown here is derived from an EMBL/GenBank/DDBJ whole genome shotgun (WGS) entry which is preliminary data.</text>
</comment>
<dbReference type="PANTHER" id="PTHR21666:SF286">
    <property type="entry name" value="LIPOPROTEIN NLPD"/>
    <property type="match status" value="1"/>
</dbReference>
<dbReference type="Proteomes" id="UP000233398">
    <property type="component" value="Unassembled WGS sequence"/>
</dbReference>
<dbReference type="OrthoDB" id="9810477at2"/>
<keyword evidence="1" id="KW-0812">Transmembrane</keyword>
<reference evidence="3 4" key="1">
    <citation type="submission" date="2017-11" db="EMBL/GenBank/DDBJ databases">
        <title>Rhodohalobacter 15182 sp. nov., isolated from a salt lake.</title>
        <authorList>
            <person name="Han S."/>
        </authorList>
    </citation>
    <scope>NUCLEOTIDE SEQUENCE [LARGE SCALE GENOMIC DNA]</scope>
    <source>
        <strain evidence="3 4">15182</strain>
    </source>
</reference>
<dbReference type="PANTHER" id="PTHR21666">
    <property type="entry name" value="PEPTIDASE-RELATED"/>
    <property type="match status" value="1"/>
</dbReference>
<dbReference type="EMBL" id="PISP01000001">
    <property type="protein sequence ID" value="PKD44753.1"/>
    <property type="molecule type" value="Genomic_DNA"/>
</dbReference>